<organism evidence="2 3">
    <name type="scientific">Adineta steineri</name>
    <dbReference type="NCBI Taxonomy" id="433720"/>
    <lineage>
        <taxon>Eukaryota</taxon>
        <taxon>Metazoa</taxon>
        <taxon>Spiralia</taxon>
        <taxon>Gnathifera</taxon>
        <taxon>Rotifera</taxon>
        <taxon>Eurotatoria</taxon>
        <taxon>Bdelloidea</taxon>
        <taxon>Adinetida</taxon>
        <taxon>Adinetidae</taxon>
        <taxon>Adineta</taxon>
    </lineage>
</organism>
<proteinExistence type="predicted"/>
<keyword evidence="1" id="KW-0812">Transmembrane</keyword>
<feature type="transmembrane region" description="Helical" evidence="1">
    <location>
        <begin position="6"/>
        <end position="27"/>
    </location>
</feature>
<protein>
    <submittedName>
        <fullName evidence="2">Uncharacterized protein</fullName>
    </submittedName>
</protein>
<evidence type="ECO:0000313" key="3">
    <source>
        <dbReference type="Proteomes" id="UP000663868"/>
    </source>
</evidence>
<reference evidence="2" key="1">
    <citation type="submission" date="2021-02" db="EMBL/GenBank/DDBJ databases">
        <authorList>
            <person name="Nowell W R."/>
        </authorList>
    </citation>
    <scope>NUCLEOTIDE SEQUENCE</scope>
</reference>
<dbReference type="EMBL" id="CAJOBB010007190">
    <property type="protein sequence ID" value="CAF4180451.1"/>
    <property type="molecule type" value="Genomic_DNA"/>
</dbReference>
<sequence>MLVFSGFLVELASIFNWLSWIQWISAFRYASNVLIINEFHNISFCLSNMTSVCPMSGLEVLNRQALDYKTDWDMWKYFFALSMMTITFFLLSYIQLFRIKKTK</sequence>
<feature type="transmembrane region" description="Helical" evidence="1">
    <location>
        <begin position="77"/>
        <end position="97"/>
    </location>
</feature>
<gene>
    <name evidence="2" type="ORF">KXQ929_LOCUS38918</name>
</gene>
<comment type="caution">
    <text evidence="2">The sequence shown here is derived from an EMBL/GenBank/DDBJ whole genome shotgun (WGS) entry which is preliminary data.</text>
</comment>
<name>A0A820ARI0_9BILA</name>
<accession>A0A820ARI0</accession>
<evidence type="ECO:0000313" key="2">
    <source>
        <dbReference type="EMBL" id="CAF4180451.1"/>
    </source>
</evidence>
<evidence type="ECO:0000256" key="1">
    <source>
        <dbReference type="SAM" id="Phobius"/>
    </source>
</evidence>
<keyword evidence="1" id="KW-0472">Membrane</keyword>
<dbReference type="AlphaFoldDB" id="A0A820ARI0"/>
<dbReference type="Proteomes" id="UP000663868">
    <property type="component" value="Unassembled WGS sequence"/>
</dbReference>
<keyword evidence="1" id="KW-1133">Transmembrane helix</keyword>